<dbReference type="AlphaFoldDB" id="A0A1C4WRC7"/>
<evidence type="ECO:0000259" key="9">
    <source>
        <dbReference type="Pfam" id="PF00892"/>
    </source>
</evidence>
<feature type="transmembrane region" description="Helical" evidence="8">
    <location>
        <begin position="55"/>
        <end position="73"/>
    </location>
</feature>
<dbReference type="PANTHER" id="PTHR42920:SF5">
    <property type="entry name" value="EAMA DOMAIN-CONTAINING PROTEIN"/>
    <property type="match status" value="1"/>
</dbReference>
<evidence type="ECO:0000256" key="3">
    <source>
        <dbReference type="ARBA" id="ARBA00022475"/>
    </source>
</evidence>
<comment type="subcellular location">
    <subcellularLocation>
        <location evidence="1">Cell membrane</location>
        <topology evidence="1">Multi-pass membrane protein</topology>
    </subcellularLocation>
</comment>
<comment type="similarity">
    <text evidence="2">Belongs to the EamA transporter family.</text>
</comment>
<dbReference type="SUPFAM" id="SSF103481">
    <property type="entry name" value="Multidrug resistance efflux transporter EmrE"/>
    <property type="match status" value="2"/>
</dbReference>
<feature type="transmembrane region" description="Helical" evidence="8">
    <location>
        <begin position="79"/>
        <end position="97"/>
    </location>
</feature>
<keyword evidence="3" id="KW-1003">Cell membrane</keyword>
<feature type="transmembrane region" description="Helical" evidence="8">
    <location>
        <begin position="189"/>
        <end position="207"/>
    </location>
</feature>
<feature type="domain" description="EamA" evidence="9">
    <location>
        <begin position="130"/>
        <end position="256"/>
    </location>
</feature>
<feature type="compositionally biased region" description="Basic and acidic residues" evidence="7">
    <location>
        <begin position="344"/>
        <end position="353"/>
    </location>
</feature>
<evidence type="ECO:0000256" key="4">
    <source>
        <dbReference type="ARBA" id="ARBA00022692"/>
    </source>
</evidence>
<evidence type="ECO:0000256" key="8">
    <source>
        <dbReference type="SAM" id="Phobius"/>
    </source>
</evidence>
<evidence type="ECO:0000313" key="10">
    <source>
        <dbReference type="EMBL" id="SCE98683.1"/>
    </source>
</evidence>
<evidence type="ECO:0000256" key="6">
    <source>
        <dbReference type="ARBA" id="ARBA00023136"/>
    </source>
</evidence>
<dbReference type="Pfam" id="PF00892">
    <property type="entry name" value="EamA"/>
    <property type="match status" value="1"/>
</dbReference>
<protein>
    <submittedName>
        <fullName evidence="10">Threonine/homoserine efflux transporter RhtA</fullName>
    </submittedName>
</protein>
<feature type="compositionally biased region" description="Basic and acidic residues" evidence="7">
    <location>
        <begin position="498"/>
        <end position="514"/>
    </location>
</feature>
<feature type="transmembrane region" description="Helical" evidence="8">
    <location>
        <begin position="20"/>
        <end position="43"/>
    </location>
</feature>
<feature type="transmembrane region" description="Helical" evidence="8">
    <location>
        <begin position="128"/>
        <end position="147"/>
    </location>
</feature>
<evidence type="ECO:0000256" key="7">
    <source>
        <dbReference type="SAM" id="MobiDB-lite"/>
    </source>
</evidence>
<keyword evidence="4 8" id="KW-0812">Transmembrane</keyword>
<dbReference type="InterPro" id="IPR051258">
    <property type="entry name" value="Diverse_Substrate_Transporter"/>
</dbReference>
<feature type="compositionally biased region" description="Basic and acidic residues" evidence="7">
    <location>
        <begin position="426"/>
        <end position="437"/>
    </location>
</feature>
<evidence type="ECO:0000256" key="1">
    <source>
        <dbReference type="ARBA" id="ARBA00004651"/>
    </source>
</evidence>
<dbReference type="GO" id="GO:0005886">
    <property type="term" value="C:plasma membrane"/>
    <property type="evidence" value="ECO:0007669"/>
    <property type="project" value="UniProtKB-SubCell"/>
</dbReference>
<name>A0A1C4WRC7_MICVI</name>
<organism evidence="10 11">
    <name type="scientific">Micromonospora viridifaciens</name>
    <dbReference type="NCBI Taxonomy" id="1881"/>
    <lineage>
        <taxon>Bacteria</taxon>
        <taxon>Bacillati</taxon>
        <taxon>Actinomycetota</taxon>
        <taxon>Actinomycetes</taxon>
        <taxon>Micromonosporales</taxon>
        <taxon>Micromonosporaceae</taxon>
        <taxon>Micromonospora</taxon>
    </lineage>
</organism>
<dbReference type="EMBL" id="LT607411">
    <property type="protein sequence ID" value="SCE98683.1"/>
    <property type="molecule type" value="Genomic_DNA"/>
</dbReference>
<keyword evidence="11" id="KW-1185">Reference proteome</keyword>
<dbReference type="InterPro" id="IPR000620">
    <property type="entry name" value="EamA_dom"/>
</dbReference>
<evidence type="ECO:0000256" key="5">
    <source>
        <dbReference type="ARBA" id="ARBA00022989"/>
    </source>
</evidence>
<sequence length="514" mass="53507">MTGSAASNQVGAALGAHAFATLGPVGVVAVRQFVAAAVLLPAVRPNLRRFTWAQWWPTLLLGLAFATMNLSLYTAIDRIGLGLAVTLEFLGPLAVALAGSRTRLDLLCAAGACVGVYVLVLPGPASDYVGVGLGLLAAACWAAYILLNRLVGARLPGLQAPAAATLVSALLYLPVAATLLAQGRLAGTGILYAIGTGILSSVVPYAADLVVLRTVPARFFGVFMSVYPVLAALAGLVLLGQVLKPHEWLGIAIVVSTNALAVQTVTDRGTRGGDNSSAHGTTLAIGRRVGAARVGGNCHPPAEDVVLGRSVRPARGQRKEGQTNGENGQPSPGDHRQPFGQEHNAQHGRDSGFREGQCGGDLGRGVSQTVSEEPVGQERRDDGEVHRHPHAANGEQPLRVAGQQHGQNQQCGRTEHRAHHRARGMSPRDELSADKRVGGVRQSSDGSQGHADDVYRRGPAGELGTQDQGRAPDGRCHGGGNPTAGRPGPLCEPAEQTGEDRCAAQRDDGRHRHA</sequence>
<feature type="compositionally biased region" description="Basic and acidic residues" evidence="7">
    <location>
        <begin position="376"/>
        <end position="386"/>
    </location>
</feature>
<dbReference type="PANTHER" id="PTHR42920">
    <property type="entry name" value="OS03G0707200 PROTEIN-RELATED"/>
    <property type="match status" value="1"/>
</dbReference>
<evidence type="ECO:0000313" key="11">
    <source>
        <dbReference type="Proteomes" id="UP000198242"/>
    </source>
</evidence>
<keyword evidence="6 8" id="KW-0472">Membrane</keyword>
<accession>A0A1C4WRC7</accession>
<evidence type="ECO:0000256" key="2">
    <source>
        <dbReference type="ARBA" id="ARBA00007362"/>
    </source>
</evidence>
<dbReference type="InterPro" id="IPR037185">
    <property type="entry name" value="EmrE-like"/>
</dbReference>
<feature type="transmembrane region" description="Helical" evidence="8">
    <location>
        <begin position="219"/>
        <end position="242"/>
    </location>
</feature>
<feature type="transmembrane region" description="Helical" evidence="8">
    <location>
        <begin position="159"/>
        <end position="183"/>
    </location>
</feature>
<proteinExistence type="inferred from homology"/>
<feature type="region of interest" description="Disordered" evidence="7">
    <location>
        <begin position="293"/>
        <end position="514"/>
    </location>
</feature>
<gene>
    <name evidence="10" type="ORF">GA0074695_2683</name>
</gene>
<keyword evidence="5 8" id="KW-1133">Transmembrane helix</keyword>
<dbReference type="Proteomes" id="UP000198242">
    <property type="component" value="Chromosome I"/>
</dbReference>
<reference evidence="11" key="1">
    <citation type="submission" date="2016-06" db="EMBL/GenBank/DDBJ databases">
        <authorList>
            <person name="Varghese N."/>
            <person name="Submissions Spin"/>
        </authorList>
    </citation>
    <scope>NUCLEOTIDE SEQUENCE [LARGE SCALE GENOMIC DNA]</scope>
    <source>
        <strain evidence="11">DSM 43909</strain>
    </source>
</reference>